<proteinExistence type="predicted"/>
<name>A0A4R5DFI4_9BACT</name>
<keyword evidence="1" id="KW-0812">Transmembrane</keyword>
<dbReference type="OrthoDB" id="949965at2"/>
<organism evidence="2 3">
    <name type="scientific">Dyadobacter psychrotolerans</name>
    <dbReference type="NCBI Taxonomy" id="2541721"/>
    <lineage>
        <taxon>Bacteria</taxon>
        <taxon>Pseudomonadati</taxon>
        <taxon>Bacteroidota</taxon>
        <taxon>Cytophagia</taxon>
        <taxon>Cytophagales</taxon>
        <taxon>Spirosomataceae</taxon>
        <taxon>Dyadobacter</taxon>
    </lineage>
</organism>
<gene>
    <name evidence="2" type="ORF">E0F88_26970</name>
</gene>
<feature type="transmembrane region" description="Helical" evidence="1">
    <location>
        <begin position="13"/>
        <end position="30"/>
    </location>
</feature>
<accession>A0A4R5DFI4</accession>
<comment type="caution">
    <text evidence="2">The sequence shown here is derived from an EMBL/GenBank/DDBJ whole genome shotgun (WGS) entry which is preliminary data.</text>
</comment>
<evidence type="ECO:0000313" key="2">
    <source>
        <dbReference type="EMBL" id="TDE10720.1"/>
    </source>
</evidence>
<evidence type="ECO:0000313" key="3">
    <source>
        <dbReference type="Proteomes" id="UP000294850"/>
    </source>
</evidence>
<sequence>MPTFYPWTDYLKVVAPLLVAYYLFVGLKFYRQDMIAWFASKRNPPHPKNLPEELPRDPGFNTDLLTGPPNPNQIPDHEQDHQTLPVWYNEQTLHQLLLLEDQLADLFHTAQQEKFSHPQLLQKLKSHLKVYADLSSPPLMLTVNTIIEAACQQNGLIQLSADDKVLIWNQQL</sequence>
<protein>
    <submittedName>
        <fullName evidence="2">Uncharacterized protein</fullName>
    </submittedName>
</protein>
<dbReference type="AlphaFoldDB" id="A0A4R5DFI4"/>
<dbReference type="RefSeq" id="WP_131961409.1">
    <property type="nucleotide sequence ID" value="NZ_SMFL01000014.1"/>
</dbReference>
<keyword evidence="1" id="KW-0472">Membrane</keyword>
<keyword evidence="1" id="KW-1133">Transmembrane helix</keyword>
<evidence type="ECO:0000256" key="1">
    <source>
        <dbReference type="SAM" id="Phobius"/>
    </source>
</evidence>
<reference evidence="2 3" key="1">
    <citation type="submission" date="2019-03" db="EMBL/GenBank/DDBJ databases">
        <title>Dyadobacter AR-3-6 sp. nov., isolated from arctic soil.</title>
        <authorList>
            <person name="Chaudhary D.K."/>
        </authorList>
    </citation>
    <scope>NUCLEOTIDE SEQUENCE [LARGE SCALE GENOMIC DNA]</scope>
    <source>
        <strain evidence="2 3">AR-3-6</strain>
    </source>
</reference>
<dbReference type="Proteomes" id="UP000294850">
    <property type="component" value="Unassembled WGS sequence"/>
</dbReference>
<dbReference type="EMBL" id="SMFL01000014">
    <property type="protein sequence ID" value="TDE10720.1"/>
    <property type="molecule type" value="Genomic_DNA"/>
</dbReference>
<keyword evidence="3" id="KW-1185">Reference proteome</keyword>